<dbReference type="InterPro" id="IPR023631">
    <property type="entry name" value="Amidase_dom"/>
</dbReference>
<dbReference type="PANTHER" id="PTHR11895:SF151">
    <property type="entry name" value="GLUTAMYL-TRNA(GLN) AMIDOTRANSFERASE SUBUNIT A"/>
    <property type="match status" value="1"/>
</dbReference>
<organism evidence="2 3">
    <name type="scientific">Solibaculum mannosilyticum</name>
    <dbReference type="NCBI Taxonomy" id="2780922"/>
    <lineage>
        <taxon>Bacteria</taxon>
        <taxon>Bacillati</taxon>
        <taxon>Bacillota</taxon>
        <taxon>Clostridia</taxon>
        <taxon>Eubacteriales</taxon>
        <taxon>Oscillospiraceae</taxon>
        <taxon>Solibaculum</taxon>
    </lineage>
</organism>
<dbReference type="SUPFAM" id="SSF75304">
    <property type="entry name" value="Amidase signature (AS) enzymes"/>
    <property type="match status" value="1"/>
</dbReference>
<evidence type="ECO:0000313" key="2">
    <source>
        <dbReference type="EMBL" id="BCI60556.1"/>
    </source>
</evidence>
<dbReference type="EMBL" id="AP023321">
    <property type="protein sequence ID" value="BCI60556.1"/>
    <property type="molecule type" value="Genomic_DNA"/>
</dbReference>
<protein>
    <submittedName>
        <fullName evidence="2">Glutamyl-tRNA(Gln) amidotransferase subunit A</fullName>
    </submittedName>
</protein>
<keyword evidence="2" id="KW-0808">Transferase</keyword>
<dbReference type="RefSeq" id="WP_215532760.1">
    <property type="nucleotide sequence ID" value="NZ_AP023321.1"/>
</dbReference>
<dbReference type="InterPro" id="IPR036928">
    <property type="entry name" value="AS_sf"/>
</dbReference>
<dbReference type="InterPro" id="IPR000120">
    <property type="entry name" value="Amidase"/>
</dbReference>
<feature type="domain" description="Amidase" evidence="1">
    <location>
        <begin position="30"/>
        <end position="125"/>
    </location>
</feature>
<dbReference type="KEGG" id="sman:C12CBH8_11950"/>
<keyword evidence="3" id="KW-1185">Reference proteome</keyword>
<proteinExistence type="predicted"/>
<feature type="domain" description="Amidase" evidence="1">
    <location>
        <begin position="135"/>
        <end position="426"/>
    </location>
</feature>
<reference evidence="3" key="1">
    <citation type="submission" date="2020-07" db="EMBL/GenBank/DDBJ databases">
        <title>Complete genome sequencing of Clostridia bacterium strain 12CBH8.</title>
        <authorList>
            <person name="Sakamoto M."/>
            <person name="Murakami T."/>
            <person name="Mori H."/>
        </authorList>
    </citation>
    <scope>NUCLEOTIDE SEQUENCE [LARGE SCALE GENOMIC DNA]</scope>
    <source>
        <strain evidence="3">12CBH8</strain>
    </source>
</reference>
<gene>
    <name evidence="2" type="primary">gatA_2</name>
    <name evidence="2" type="ORF">C12CBH8_11950</name>
</gene>
<name>A0A7I8D1D3_9FIRM</name>
<evidence type="ECO:0000313" key="3">
    <source>
        <dbReference type="Proteomes" id="UP000593890"/>
    </source>
</evidence>
<dbReference type="Pfam" id="PF01425">
    <property type="entry name" value="Amidase"/>
    <property type="match status" value="2"/>
</dbReference>
<accession>A0A7I8D1D3</accession>
<dbReference type="PANTHER" id="PTHR11895">
    <property type="entry name" value="TRANSAMIDASE"/>
    <property type="match status" value="1"/>
</dbReference>
<sequence length="441" mass="47515">MSNKIETALSLSASIQGGQVSVLDALSPMINSIEQDSSLFALFDRQSVLDQIQKVQQRLDAGESLPLAGIPVGVGENICTLNEETASGSKMLGGFKPPFEATAVTKLKEAGAIIMGKLRVDEFACDGLGCTAPQAVAQDQVLLAFCTDTAGSLRVPAALAKVCCVRPSYGSVSRSGTVAYVSSMDQICILGNHLGDCAAALEVISGNDPTNSTSCTLPAFTFPKDVVSSLEGTKIGFIREFWEEADGLDDVTVWLQASGAQVETLSLPALKDALEAFIIIGTAEASANMARFDGIKYGYQTPHYDNLFDLYIKSRSEGFNRKTKERLALGSLMLSSDYYHSYYEKAMCVRRMVLDTFVEAFQKVDFLATPVIPTSADWDTQTILGAEQNNRFHHASSLAGLPSIVLPFRDGQSVQIIGKSFEDVALMSTCSLLDDQKRRDS</sequence>
<dbReference type="GO" id="GO:0016740">
    <property type="term" value="F:transferase activity"/>
    <property type="evidence" value="ECO:0007669"/>
    <property type="project" value="UniProtKB-KW"/>
</dbReference>
<evidence type="ECO:0000259" key="1">
    <source>
        <dbReference type="Pfam" id="PF01425"/>
    </source>
</evidence>
<dbReference type="AlphaFoldDB" id="A0A7I8D1D3"/>
<dbReference type="Proteomes" id="UP000593890">
    <property type="component" value="Chromosome"/>
</dbReference>
<dbReference type="Gene3D" id="3.90.1300.10">
    <property type="entry name" value="Amidase signature (AS) domain"/>
    <property type="match status" value="1"/>
</dbReference>